<dbReference type="PANTHER" id="PTHR47396">
    <property type="entry name" value="TYPE I RESTRICTION ENZYME ECOKI R PROTEIN"/>
    <property type="match status" value="1"/>
</dbReference>
<evidence type="ECO:0000259" key="1">
    <source>
        <dbReference type="SMART" id="SM00487"/>
    </source>
</evidence>
<accession>A0A6F8SJV8</accession>
<evidence type="ECO:0000313" key="3">
    <source>
        <dbReference type="Proteomes" id="UP000501727"/>
    </source>
</evidence>
<dbReference type="GO" id="GO:0003677">
    <property type="term" value="F:DNA binding"/>
    <property type="evidence" value="ECO:0007669"/>
    <property type="project" value="InterPro"/>
</dbReference>
<organism evidence="2 3">
    <name type="scientific">Adlercreutzia hattorii</name>
    <dbReference type="NCBI Taxonomy" id="2707299"/>
    <lineage>
        <taxon>Bacteria</taxon>
        <taxon>Bacillati</taxon>
        <taxon>Actinomycetota</taxon>
        <taxon>Coriobacteriia</taxon>
        <taxon>Eggerthellales</taxon>
        <taxon>Eggerthellaceae</taxon>
        <taxon>Adlercreutzia</taxon>
    </lineage>
</organism>
<reference evidence="3" key="2">
    <citation type="submission" date="2020-03" db="EMBL/GenBank/DDBJ databases">
        <title>Complete Genome Sequence of Adlercreutzia sp. strain 8CFCBH1 Producing Equol, Isolated from Healthy Japanese Feces.</title>
        <authorList>
            <person name="Ogata Y."/>
            <person name="Sakamoto M."/>
            <person name="Ohkuma M."/>
            <person name="Hattori M."/>
            <person name="Suda W."/>
        </authorList>
    </citation>
    <scope>NUCLEOTIDE SEQUENCE [LARGE SCALE GENOMIC DNA]</scope>
    <source>
        <strain evidence="3">8CFCBH1</strain>
    </source>
</reference>
<dbReference type="Proteomes" id="UP000501727">
    <property type="component" value="Chromosome"/>
</dbReference>
<keyword evidence="3" id="KW-1185">Reference proteome</keyword>
<keyword evidence="2" id="KW-0255">Endonuclease</keyword>
<dbReference type="Gene3D" id="3.40.50.300">
    <property type="entry name" value="P-loop containing nucleotide triphosphate hydrolases"/>
    <property type="match status" value="1"/>
</dbReference>
<protein>
    <submittedName>
        <fullName evidence="2">Type III restriction endonuclease subunit R</fullName>
    </submittedName>
</protein>
<dbReference type="Pfam" id="PF04851">
    <property type="entry name" value="ResIII"/>
    <property type="match status" value="1"/>
</dbReference>
<reference evidence="3" key="1">
    <citation type="journal article" date="2020" name="Microbiol. Resour. Announc.">
        <title>Complete Genome Sequence of Adlercreutzia sp. Strain 8CFCBH1, a Potent Producer of Equol, Isolated from Healthy Japanese Feces.</title>
        <authorList>
            <person name="Ogata Y."/>
            <person name="Sakamoto M."/>
            <person name="Ohkuma M."/>
            <person name="Hattori M."/>
            <person name="Suda W."/>
        </authorList>
    </citation>
    <scope>NUCLEOTIDE SEQUENCE [LARGE SCALE GENOMIC DNA]</scope>
    <source>
        <strain evidence="3">8CFCBH1</strain>
    </source>
</reference>
<dbReference type="GO" id="GO:0005829">
    <property type="term" value="C:cytosol"/>
    <property type="evidence" value="ECO:0007669"/>
    <property type="project" value="TreeGrafter"/>
</dbReference>
<keyword evidence="2" id="KW-0378">Hydrolase</keyword>
<dbReference type="RefSeq" id="WP_173111963.1">
    <property type="nucleotide sequence ID" value="NZ_AP022829.1"/>
</dbReference>
<proteinExistence type="predicted"/>
<dbReference type="InterPro" id="IPR050742">
    <property type="entry name" value="Helicase_Restrict-Modif_Enz"/>
</dbReference>
<dbReference type="REBASE" id="386404">
    <property type="entry name" value="AspCBH1ORF5970P"/>
</dbReference>
<feature type="domain" description="Helicase ATP-binding" evidence="1">
    <location>
        <begin position="63"/>
        <end position="279"/>
    </location>
</feature>
<dbReference type="PANTHER" id="PTHR47396:SF1">
    <property type="entry name" value="ATP-DEPENDENT HELICASE IRC3-RELATED"/>
    <property type="match status" value="1"/>
</dbReference>
<gene>
    <name evidence="2" type="primary">res</name>
    <name evidence="2" type="ORF">ADCFC_04760</name>
</gene>
<keyword evidence="2" id="KW-0540">Nuclease</keyword>
<dbReference type="InterPro" id="IPR027417">
    <property type="entry name" value="P-loop_NTPase"/>
</dbReference>
<dbReference type="InterPro" id="IPR014001">
    <property type="entry name" value="Helicase_ATP-bd"/>
</dbReference>
<evidence type="ECO:0000313" key="2">
    <source>
        <dbReference type="EMBL" id="BCA87977.1"/>
    </source>
</evidence>
<dbReference type="InterPro" id="IPR006935">
    <property type="entry name" value="Helicase/UvrB_N"/>
</dbReference>
<dbReference type="SUPFAM" id="SSF52540">
    <property type="entry name" value="P-loop containing nucleoside triphosphate hydrolases"/>
    <property type="match status" value="1"/>
</dbReference>
<dbReference type="GO" id="GO:0015668">
    <property type="term" value="F:type III site-specific deoxyribonuclease activity"/>
    <property type="evidence" value="ECO:0007669"/>
    <property type="project" value="InterPro"/>
</dbReference>
<dbReference type="KEGG" id="ahat:ADCFC_05960"/>
<dbReference type="EMBL" id="AP022829">
    <property type="protein sequence ID" value="BCA87977.1"/>
    <property type="molecule type" value="Genomic_DNA"/>
</dbReference>
<dbReference type="Pfam" id="PF19778">
    <property type="entry name" value="RE_endonuc"/>
    <property type="match status" value="1"/>
</dbReference>
<name>A0A6F8SJV8_9ACTN</name>
<dbReference type="SMART" id="SM00487">
    <property type="entry name" value="DEXDc"/>
    <property type="match status" value="1"/>
</dbReference>
<dbReference type="GO" id="GO:0005524">
    <property type="term" value="F:ATP binding"/>
    <property type="evidence" value="ECO:0007669"/>
    <property type="project" value="InterPro"/>
</dbReference>
<dbReference type="AlphaFoldDB" id="A0A6F8SJV8"/>
<dbReference type="InterPro" id="IPR045572">
    <property type="entry name" value="RE_endonuc_C"/>
</dbReference>
<sequence length="1005" mass="112994">MADLQFRYASDQSHQVQAIDAVVNLFQGQEFLSREFSGNTSFGAQATFAVGHANGIRVSPRQLADNLHGIQEENCLARTEELTDGHLRDFTIEMETGTGKTYVYIRSIYELHKKYGLTKFIIVVPSVAIREGVIKSFESTKAHFEELYDRTPLDVFVYDSKSMGAVGNFALSSSIEVMIINIQAFNKEFSKDGEENKGNLFHRRSERLIGGRSPRELVAECNPIVIIDEPQSVDNSKQAKAAIKSLNPLFVLRYSATHKEPYNMLYRLTPVDAFDQHLVKGICVDSVRSAEDLNGSYVKLDSVQANGGSIKAKLTIDVRDKKGGQKRKSVTCATGNDLFVKSNENPDYEGVRGGWVITNISAQEGNEFIEFQNGEYLEVGEAVGNVADEAVKRAQIRRTIIDHLQKQLELYPLGIKVLSLFFIDKVEKYRVYNDDGSWSAGGYARIFEEEYADEVRHGSWRRRYEKKGVPLPIDPAPLHQGYFSMDGKGKMKDTSGTTAADTSTFEAIMQSKERLISFPDGKDDVKDISFIFSHSALKEGWDNPNIFQICTLVDSGNEFTKRQKIGRGLRLCVNQQGERSHDPSVNVLTVIANESYDEFARGLQKEFEKDGYKFGILTPESFTKIIVEKENGDEEMLGFEGSKALYEYFLDTGMVTEKGAITPELKHAVEYHIVELPPEFEPVKEQVEAIISNKAKKLVIKDKSNEVTVELKKDVTDEPAFQELWEKIRKRTRYELEVDTDKLVEKAIEGISHMPEVRPVEVISSRADLSIDEAGIDTSMTGTAIVKTSAIRAYDLPDPIWELQDAVGLTRSTIKRILEGCSRFDEFAIDPATFLTQVAAKIDRAKLEVLSKGIKYTKLPESDWYTMEVLEVEDLTAYLGQNAYEPKHNKSIYSYVVYDSSTVERPFAYDLDMAEDVKVFAKLPNSFTIDTPVGSYNPDWAYVSEDEYGGKRVFFVVETKGGGNIDPATRPREAAKIDCARKHFAALDDGVTYSVRTTYAVTSVW</sequence>